<name>A0A3G1KVX3_FORW1</name>
<dbReference type="Proteomes" id="UP000323521">
    <property type="component" value="Chromosome"/>
</dbReference>
<organism evidence="3 4">
    <name type="scientific">Formimonas warabiya</name>
    <dbReference type="NCBI Taxonomy" id="1761012"/>
    <lineage>
        <taxon>Bacteria</taxon>
        <taxon>Bacillati</taxon>
        <taxon>Bacillota</taxon>
        <taxon>Clostridia</taxon>
        <taxon>Eubacteriales</taxon>
        <taxon>Peptococcaceae</taxon>
        <taxon>Candidatus Formimonas</taxon>
    </lineage>
</organism>
<feature type="transmembrane region" description="Helical" evidence="1">
    <location>
        <begin position="283"/>
        <end position="303"/>
    </location>
</feature>
<evidence type="ECO:0000313" key="3">
    <source>
        <dbReference type="EMBL" id="ATW26624.1"/>
    </source>
</evidence>
<dbReference type="Pfam" id="PF01757">
    <property type="entry name" value="Acyl_transf_3"/>
    <property type="match status" value="1"/>
</dbReference>
<sequence>MEKKMERYLFIDNLRLLMIVFVVMIHFAVTYSGFGSWYYKESVKLDIFSTIVFGYAMSYTQGYFMGLLFLIAGFFTPGAFDRKGVKRFLKDRFVRLGIPTLIYMLMIQPFIVYFLLGFNWPPAKPSFGVYYWGYLRSFQFLGESGPLWFAFALLIFSCIYALVRLIRGTIGQQTRQREIGPSDIVFLGLLISAGAFCIRLIQPIDTSILNMQLCYFSQYIILFITGIYAYRNNWFSRIQNPFGLKGLIVLVLGGMIPWTAIMVGSGVPQGLFAFKGGMNWQSAAFALWESFISVGMAVGLLTLFREKFNRQNRLVKILSDNSFAVYVFHAPIIIYLSLLLKEVMLPPLAKWLLLCIIGIPICFAVTHFVVRRIPFLNKVM</sequence>
<feature type="transmembrane region" description="Helical" evidence="1">
    <location>
        <begin position="16"/>
        <end position="39"/>
    </location>
</feature>
<dbReference type="InterPro" id="IPR050623">
    <property type="entry name" value="Glucan_succinyl_AcylTrfase"/>
</dbReference>
<dbReference type="PANTHER" id="PTHR36927:SF4">
    <property type="entry name" value="BLR5718 PROTEIN"/>
    <property type="match status" value="1"/>
</dbReference>
<feature type="transmembrane region" description="Helical" evidence="1">
    <location>
        <begin position="140"/>
        <end position="163"/>
    </location>
</feature>
<protein>
    <recommendedName>
        <fullName evidence="2">Acyltransferase 3 domain-containing protein</fullName>
    </recommendedName>
</protein>
<keyword evidence="1" id="KW-1133">Transmembrane helix</keyword>
<feature type="transmembrane region" description="Helical" evidence="1">
    <location>
        <begin position="323"/>
        <end position="339"/>
    </location>
</feature>
<accession>A0A3G1KVX3</accession>
<dbReference type="AlphaFoldDB" id="A0A3G1KVX3"/>
<keyword evidence="1" id="KW-0812">Transmembrane</keyword>
<feature type="transmembrane region" description="Helical" evidence="1">
    <location>
        <begin position="242"/>
        <end position="263"/>
    </location>
</feature>
<evidence type="ECO:0000256" key="1">
    <source>
        <dbReference type="SAM" id="Phobius"/>
    </source>
</evidence>
<feature type="transmembrane region" description="Helical" evidence="1">
    <location>
        <begin position="351"/>
        <end position="370"/>
    </location>
</feature>
<feature type="domain" description="Acyltransferase 3" evidence="2">
    <location>
        <begin position="9"/>
        <end position="366"/>
    </location>
</feature>
<keyword evidence="1" id="KW-0472">Membrane</keyword>
<reference evidence="3 4" key="1">
    <citation type="submission" date="2016-10" db="EMBL/GenBank/DDBJ databases">
        <title>Complete Genome Sequence of Peptococcaceae strain DCMF.</title>
        <authorList>
            <person name="Edwards R.J."/>
            <person name="Holland S.I."/>
            <person name="Deshpande N.P."/>
            <person name="Wong Y.K."/>
            <person name="Ertan H."/>
            <person name="Manefield M."/>
            <person name="Russell T.L."/>
            <person name="Lee M.J."/>
        </authorList>
    </citation>
    <scope>NUCLEOTIDE SEQUENCE [LARGE SCALE GENOMIC DNA]</scope>
    <source>
        <strain evidence="3 4">DCMF</strain>
    </source>
</reference>
<feature type="transmembrane region" description="Helical" evidence="1">
    <location>
        <begin position="208"/>
        <end position="230"/>
    </location>
</feature>
<feature type="transmembrane region" description="Helical" evidence="1">
    <location>
        <begin position="184"/>
        <end position="202"/>
    </location>
</feature>
<evidence type="ECO:0000313" key="4">
    <source>
        <dbReference type="Proteomes" id="UP000323521"/>
    </source>
</evidence>
<gene>
    <name evidence="3" type="ORF">DCMF_19375</name>
</gene>
<feature type="transmembrane region" description="Helical" evidence="1">
    <location>
        <begin position="59"/>
        <end position="80"/>
    </location>
</feature>
<keyword evidence="4" id="KW-1185">Reference proteome</keyword>
<dbReference type="EMBL" id="CP017634">
    <property type="protein sequence ID" value="ATW26624.1"/>
    <property type="molecule type" value="Genomic_DNA"/>
</dbReference>
<evidence type="ECO:0000259" key="2">
    <source>
        <dbReference type="Pfam" id="PF01757"/>
    </source>
</evidence>
<dbReference type="PANTHER" id="PTHR36927">
    <property type="entry name" value="BLR4337 PROTEIN"/>
    <property type="match status" value="1"/>
</dbReference>
<proteinExistence type="predicted"/>
<dbReference type="KEGG" id="fwa:DCMF_19375"/>
<dbReference type="OrthoDB" id="5446016at2"/>
<dbReference type="InterPro" id="IPR002656">
    <property type="entry name" value="Acyl_transf_3_dom"/>
</dbReference>
<feature type="transmembrane region" description="Helical" evidence="1">
    <location>
        <begin position="101"/>
        <end position="120"/>
    </location>
</feature>
<dbReference type="GO" id="GO:0016747">
    <property type="term" value="F:acyltransferase activity, transferring groups other than amino-acyl groups"/>
    <property type="evidence" value="ECO:0007669"/>
    <property type="project" value="InterPro"/>
</dbReference>
<dbReference type="RefSeq" id="WP_148135949.1">
    <property type="nucleotide sequence ID" value="NZ_CP017634.1"/>
</dbReference>